<evidence type="ECO:0008006" key="4">
    <source>
        <dbReference type="Google" id="ProtNLM"/>
    </source>
</evidence>
<dbReference type="OrthoDB" id="980496at2"/>
<dbReference type="EMBL" id="FZPD01000002">
    <property type="protein sequence ID" value="SNS77688.1"/>
    <property type="molecule type" value="Genomic_DNA"/>
</dbReference>
<proteinExistence type="predicted"/>
<evidence type="ECO:0000313" key="2">
    <source>
        <dbReference type="EMBL" id="SNS77688.1"/>
    </source>
</evidence>
<keyword evidence="1" id="KW-0472">Membrane</keyword>
<dbReference type="RefSeq" id="WP_089355948.1">
    <property type="nucleotide sequence ID" value="NZ_FZPD01000002.1"/>
</dbReference>
<dbReference type="Proteomes" id="UP000198393">
    <property type="component" value="Unassembled WGS sequence"/>
</dbReference>
<reference evidence="2 3" key="1">
    <citation type="submission" date="2017-06" db="EMBL/GenBank/DDBJ databases">
        <authorList>
            <person name="Kim H.J."/>
            <person name="Triplett B.A."/>
        </authorList>
    </citation>
    <scope>NUCLEOTIDE SEQUENCE [LARGE SCALE GENOMIC DNA]</scope>
    <source>
        <strain evidence="2 3">DSM 19307</strain>
    </source>
</reference>
<organism evidence="2 3">
    <name type="scientific">Ekhidna lutea</name>
    <dbReference type="NCBI Taxonomy" id="447679"/>
    <lineage>
        <taxon>Bacteria</taxon>
        <taxon>Pseudomonadati</taxon>
        <taxon>Bacteroidota</taxon>
        <taxon>Cytophagia</taxon>
        <taxon>Cytophagales</taxon>
        <taxon>Reichenbachiellaceae</taxon>
        <taxon>Ekhidna</taxon>
    </lineage>
</organism>
<gene>
    <name evidence="2" type="ORF">SAMN05421640_1194</name>
</gene>
<evidence type="ECO:0000313" key="3">
    <source>
        <dbReference type="Proteomes" id="UP000198393"/>
    </source>
</evidence>
<accession>A0A239H9G3</accession>
<protein>
    <recommendedName>
        <fullName evidence="4">Outer membrane protein beta-barrel domain-containing protein</fullName>
    </recommendedName>
</protein>
<sequence length="433" mass="49983">MKGISYNRIRTTTVHKTTDISSRGIVRIIALVICYLVGGISCGQIKFDVKLSEKHLKKVEQSKDARAKLEAYKDFYKKDSIKAAKKAWKSYRHKHRDSLKSVGKWKEARKHQKEILLGKWKKGNKKKLIFDVSGFKAPEDSLDWALQTLAEEGDYKQLQQIYESYGQYDSAFLDHFHPDSILLDTVDLVERFGLKKQVESYLPKELKLQSDKKIEDQLMFNTLDQHGNLKKVDRSGVKKFFKNVDPNEFSKSQLTMKSAKEKFTELPSLEKREEGIKRKSLQGTPMKKRFFLNGNITIQSTDPVILDNNLQIGYQWNKSLSTGMGMILREQLSSRDSASITGDAHGASFFVNYDIMKGFFLYGEYRIVKNKSLFHESRKPKSWQYAVLLGAGRKFKITKKVALSVLLVYDLNHKNNTLNQRPFYPRIGYSVGF</sequence>
<keyword evidence="1" id="KW-0812">Transmembrane</keyword>
<dbReference type="AlphaFoldDB" id="A0A239H9G3"/>
<keyword evidence="3" id="KW-1185">Reference proteome</keyword>
<evidence type="ECO:0000256" key="1">
    <source>
        <dbReference type="SAM" id="Phobius"/>
    </source>
</evidence>
<feature type="transmembrane region" description="Helical" evidence="1">
    <location>
        <begin position="25"/>
        <end position="47"/>
    </location>
</feature>
<keyword evidence="1" id="KW-1133">Transmembrane helix</keyword>
<name>A0A239H9G3_EKHLU</name>